<evidence type="ECO:0000313" key="2">
    <source>
        <dbReference type="Proteomes" id="UP000694240"/>
    </source>
</evidence>
<protein>
    <submittedName>
        <fullName evidence="1">Uncharacterized protein</fullName>
    </submittedName>
</protein>
<keyword evidence="2" id="KW-1185">Reference proteome</keyword>
<name>A0A8T2GLQ5_9BRAS</name>
<proteinExistence type="predicted"/>
<reference evidence="1 2" key="1">
    <citation type="submission" date="2020-12" db="EMBL/GenBank/DDBJ databases">
        <title>Concerted genomic and epigenomic changes stabilize Arabidopsis allopolyploids.</title>
        <authorList>
            <person name="Chen Z."/>
        </authorList>
    </citation>
    <scope>NUCLEOTIDE SEQUENCE [LARGE SCALE GENOMIC DNA]</scope>
    <source>
        <strain evidence="1">Allo738</strain>
        <tissue evidence="1">Leaf</tissue>
    </source>
</reference>
<gene>
    <name evidence="1" type="ORF">ISN45_At01g032390</name>
</gene>
<comment type="caution">
    <text evidence="1">The sequence shown here is derived from an EMBL/GenBank/DDBJ whole genome shotgun (WGS) entry which is preliminary data.</text>
</comment>
<dbReference type="EMBL" id="JAEFBK010000001">
    <property type="protein sequence ID" value="KAG7648278.1"/>
    <property type="molecule type" value="Genomic_DNA"/>
</dbReference>
<accession>A0A8T2GLQ5</accession>
<dbReference type="AlphaFoldDB" id="A0A8T2GLQ5"/>
<organism evidence="1 2">
    <name type="scientific">Arabidopsis thaliana x Arabidopsis arenosa</name>
    <dbReference type="NCBI Taxonomy" id="1240361"/>
    <lineage>
        <taxon>Eukaryota</taxon>
        <taxon>Viridiplantae</taxon>
        <taxon>Streptophyta</taxon>
        <taxon>Embryophyta</taxon>
        <taxon>Tracheophyta</taxon>
        <taxon>Spermatophyta</taxon>
        <taxon>Magnoliopsida</taxon>
        <taxon>eudicotyledons</taxon>
        <taxon>Gunneridae</taxon>
        <taxon>Pentapetalae</taxon>
        <taxon>rosids</taxon>
        <taxon>malvids</taxon>
        <taxon>Brassicales</taxon>
        <taxon>Brassicaceae</taxon>
        <taxon>Camelineae</taxon>
        <taxon>Arabidopsis</taxon>
    </lineage>
</organism>
<dbReference type="Proteomes" id="UP000694240">
    <property type="component" value="Chromosome 1"/>
</dbReference>
<sequence length="55" mass="5986">MDGKTLDGLSSITVNEEAAVEEAVVDMKRHIPEAAVRSGGSDCMFSSISFLCWFF</sequence>
<evidence type="ECO:0000313" key="1">
    <source>
        <dbReference type="EMBL" id="KAG7648278.1"/>
    </source>
</evidence>